<keyword evidence="1" id="KW-0472">Membrane</keyword>
<name>A0A2K8Z117_9BACT</name>
<keyword evidence="3" id="KW-1185">Reference proteome</keyword>
<dbReference type="AlphaFoldDB" id="A0A2K8Z117"/>
<evidence type="ECO:0000313" key="3">
    <source>
        <dbReference type="Proteomes" id="UP000232883"/>
    </source>
</evidence>
<evidence type="ECO:0000313" key="2">
    <source>
        <dbReference type="EMBL" id="AUD03518.1"/>
    </source>
</evidence>
<keyword evidence="1" id="KW-0812">Transmembrane</keyword>
<evidence type="ECO:0000256" key="1">
    <source>
        <dbReference type="SAM" id="Phobius"/>
    </source>
</evidence>
<reference evidence="2 3" key="1">
    <citation type="submission" date="2017-11" db="EMBL/GenBank/DDBJ databases">
        <title>Taxonomic description and genome sequences of Spirosoma HA7 sp. nov., isolated from pollen microhabitat of Corylus avellana.</title>
        <authorList>
            <person name="Ambika Manirajan B."/>
            <person name="Suarez C."/>
            <person name="Ratering S."/>
            <person name="Geissler-Plaum R."/>
            <person name="Cardinale M."/>
            <person name="Sylvia S."/>
        </authorList>
    </citation>
    <scope>NUCLEOTIDE SEQUENCE [LARGE SCALE GENOMIC DNA]</scope>
    <source>
        <strain evidence="2 3">HA7</strain>
    </source>
</reference>
<feature type="transmembrane region" description="Helical" evidence="1">
    <location>
        <begin position="42"/>
        <end position="61"/>
    </location>
</feature>
<dbReference type="OrthoDB" id="882324at2"/>
<accession>A0A2K8Z117</accession>
<dbReference type="Proteomes" id="UP000232883">
    <property type="component" value="Chromosome"/>
</dbReference>
<proteinExistence type="predicted"/>
<dbReference type="KEGG" id="spir:CWM47_17785"/>
<gene>
    <name evidence="2" type="ORF">CWM47_17785</name>
</gene>
<keyword evidence="1" id="KW-1133">Transmembrane helix</keyword>
<sequence>MVFAYVLSVEAGEADSEQIGTKTYRNGTSSPAQSLFKKGLEVLNATLLVFDQFMGYLLGIFKSAKPRRFRFVQ</sequence>
<organism evidence="2 3">
    <name type="scientific">Spirosoma pollinicola</name>
    <dbReference type="NCBI Taxonomy" id="2057025"/>
    <lineage>
        <taxon>Bacteria</taxon>
        <taxon>Pseudomonadati</taxon>
        <taxon>Bacteroidota</taxon>
        <taxon>Cytophagia</taxon>
        <taxon>Cytophagales</taxon>
        <taxon>Cytophagaceae</taxon>
        <taxon>Spirosoma</taxon>
    </lineage>
</organism>
<dbReference type="RefSeq" id="WP_100989585.1">
    <property type="nucleotide sequence ID" value="NZ_CP025096.1"/>
</dbReference>
<protein>
    <submittedName>
        <fullName evidence="2">Uncharacterized protein</fullName>
    </submittedName>
</protein>
<dbReference type="EMBL" id="CP025096">
    <property type="protein sequence ID" value="AUD03518.1"/>
    <property type="molecule type" value="Genomic_DNA"/>
</dbReference>